<dbReference type="CDD" id="cd00067">
    <property type="entry name" value="GAL4"/>
    <property type="match status" value="1"/>
</dbReference>
<name>A0A1B8GVQ7_9PEZI</name>
<comment type="subcellular location">
    <subcellularLocation>
        <location evidence="1">Nucleus</location>
    </subcellularLocation>
</comment>
<evidence type="ECO:0000259" key="4">
    <source>
        <dbReference type="PROSITE" id="PS50048"/>
    </source>
</evidence>
<protein>
    <recommendedName>
        <fullName evidence="4">Zn(2)-C6 fungal-type domain-containing protein</fullName>
    </recommendedName>
</protein>
<dbReference type="RefSeq" id="XP_018133642.1">
    <property type="nucleotide sequence ID" value="XM_018271712.2"/>
</dbReference>
<dbReference type="InterPro" id="IPR001138">
    <property type="entry name" value="Zn2Cys6_DnaBD"/>
</dbReference>
<organism evidence="5 6">
    <name type="scientific">Pseudogymnoascus verrucosus</name>
    <dbReference type="NCBI Taxonomy" id="342668"/>
    <lineage>
        <taxon>Eukaryota</taxon>
        <taxon>Fungi</taxon>
        <taxon>Dikarya</taxon>
        <taxon>Ascomycota</taxon>
        <taxon>Pezizomycotina</taxon>
        <taxon>Leotiomycetes</taxon>
        <taxon>Thelebolales</taxon>
        <taxon>Thelebolaceae</taxon>
        <taxon>Pseudogymnoascus</taxon>
    </lineage>
</organism>
<dbReference type="STRING" id="342668.A0A1B8GVQ7"/>
<evidence type="ECO:0000256" key="1">
    <source>
        <dbReference type="ARBA" id="ARBA00004123"/>
    </source>
</evidence>
<feature type="region of interest" description="Disordered" evidence="3">
    <location>
        <begin position="47"/>
        <end position="74"/>
    </location>
</feature>
<dbReference type="PROSITE" id="PS50048">
    <property type="entry name" value="ZN2_CY6_FUNGAL_2"/>
    <property type="match status" value="1"/>
</dbReference>
<dbReference type="SUPFAM" id="SSF57701">
    <property type="entry name" value="Zn2/Cys6 DNA-binding domain"/>
    <property type="match status" value="1"/>
</dbReference>
<dbReference type="Pfam" id="PF11951">
    <property type="entry name" value="Fungal_trans_2"/>
    <property type="match status" value="1"/>
</dbReference>
<evidence type="ECO:0000256" key="2">
    <source>
        <dbReference type="ARBA" id="ARBA00023242"/>
    </source>
</evidence>
<dbReference type="GO" id="GO:0008270">
    <property type="term" value="F:zinc ion binding"/>
    <property type="evidence" value="ECO:0007669"/>
    <property type="project" value="InterPro"/>
</dbReference>
<evidence type="ECO:0000313" key="5">
    <source>
        <dbReference type="EMBL" id="OBT99909.1"/>
    </source>
</evidence>
<proteinExistence type="predicted"/>
<accession>A0A1B8GVQ7</accession>
<dbReference type="EMBL" id="KV460211">
    <property type="protein sequence ID" value="OBT99909.1"/>
    <property type="molecule type" value="Genomic_DNA"/>
</dbReference>
<dbReference type="Pfam" id="PF00172">
    <property type="entry name" value="Zn_clus"/>
    <property type="match status" value="1"/>
</dbReference>
<dbReference type="Gene3D" id="4.10.240.10">
    <property type="entry name" value="Zn(2)-C6 fungal-type DNA-binding domain"/>
    <property type="match status" value="1"/>
</dbReference>
<dbReference type="InterPro" id="IPR021858">
    <property type="entry name" value="Fun_TF"/>
</dbReference>
<evidence type="ECO:0000313" key="6">
    <source>
        <dbReference type="Proteomes" id="UP000091956"/>
    </source>
</evidence>
<dbReference type="Proteomes" id="UP000091956">
    <property type="component" value="Unassembled WGS sequence"/>
</dbReference>
<dbReference type="InterPro" id="IPR036864">
    <property type="entry name" value="Zn2-C6_fun-type_DNA-bd_sf"/>
</dbReference>
<gene>
    <name evidence="5" type="ORF">VE01_02201</name>
</gene>
<dbReference type="PANTHER" id="PTHR37534:SF46">
    <property type="entry name" value="ZN(II)2CYS6 TRANSCRIPTION FACTOR (EUROFUNG)"/>
    <property type="match status" value="1"/>
</dbReference>
<feature type="domain" description="Zn(2)-C6 fungal-type" evidence="4">
    <location>
        <begin position="7"/>
        <end position="35"/>
    </location>
</feature>
<keyword evidence="6" id="KW-1185">Reference proteome</keyword>
<reference evidence="5 6" key="1">
    <citation type="submission" date="2016-03" db="EMBL/GenBank/DDBJ databases">
        <title>Comparative genomics of Pseudogymnoascus destructans, the fungus causing white-nose syndrome of bats.</title>
        <authorList>
            <person name="Palmer J.M."/>
            <person name="Drees K.P."/>
            <person name="Foster J.T."/>
            <person name="Lindner D.L."/>
        </authorList>
    </citation>
    <scope>NUCLEOTIDE SEQUENCE [LARGE SCALE GENOMIC DNA]</scope>
    <source>
        <strain evidence="5 6">UAMH 10579</strain>
    </source>
</reference>
<sequence>MPTKVKGCRSCSRRRINCDRTLPACNKCVRDNLVCYGLSGTYRWLTSRTSRKTRTPGQGSKRDSPPPSQMALDDSDKGSLIPLLASPTSPLTFPLPRTQPSNHEDQWVLNYFAEQITPWMCPILREDNECKMQVLPLAASSPLVFNAVAATSFHRLAYYGNNEFASKAERYRATAIKGLLESCQRVCLPLPSSQDVLFAAATLLILMYDEMVAAQGSFTTLARVMSSMRNFVDFSTLSGSSELQRYLSGQFDMLAIFALPHLDEGPSQTHAFELVDTFESTTKEDQNNPPFLADCWKTVLTAWLCQKQNSDVDVVNSLLEDLKFRILSHDGITRFDHYMTWVYFMAAAASPSPHLRSFFRDRLFQHTITFGWKNVALMLKLLEELEKSGSDWPSRLQSHKKYICV</sequence>
<reference evidence="6" key="2">
    <citation type="journal article" date="2018" name="Nat. Commun.">
        <title>Extreme sensitivity to ultraviolet light in the fungal pathogen causing white-nose syndrome of bats.</title>
        <authorList>
            <person name="Palmer J.M."/>
            <person name="Drees K.P."/>
            <person name="Foster J.T."/>
            <person name="Lindner D.L."/>
        </authorList>
    </citation>
    <scope>NUCLEOTIDE SEQUENCE [LARGE SCALE GENOMIC DNA]</scope>
    <source>
        <strain evidence="6">UAMH 10579</strain>
    </source>
</reference>
<dbReference type="GeneID" id="28835587"/>
<dbReference type="AlphaFoldDB" id="A0A1B8GVQ7"/>
<dbReference type="GO" id="GO:0000981">
    <property type="term" value="F:DNA-binding transcription factor activity, RNA polymerase II-specific"/>
    <property type="evidence" value="ECO:0007669"/>
    <property type="project" value="InterPro"/>
</dbReference>
<dbReference type="GO" id="GO:0005634">
    <property type="term" value="C:nucleus"/>
    <property type="evidence" value="ECO:0007669"/>
    <property type="project" value="UniProtKB-SubCell"/>
</dbReference>
<keyword evidence="2" id="KW-0539">Nucleus</keyword>
<dbReference type="PANTHER" id="PTHR37534">
    <property type="entry name" value="TRANSCRIPTIONAL ACTIVATOR PROTEIN UGA3"/>
    <property type="match status" value="1"/>
</dbReference>
<dbReference type="PROSITE" id="PS00463">
    <property type="entry name" value="ZN2_CY6_FUNGAL_1"/>
    <property type="match status" value="1"/>
</dbReference>
<evidence type="ECO:0000256" key="3">
    <source>
        <dbReference type="SAM" id="MobiDB-lite"/>
    </source>
</evidence>